<sequence>MTLLEMVAKHHLSVTHSKFLAMVTTKDGVSFWAYFAKPNKNAELEELVPEDQVAIVALQKCYDYMEKNNLL</sequence>
<gene>
    <name evidence="1" type="ORF">UFOVP273_45</name>
</gene>
<proteinExistence type="predicted"/>
<accession>A0A6J5LLE6</accession>
<evidence type="ECO:0000313" key="1">
    <source>
        <dbReference type="EMBL" id="CAB4134342.1"/>
    </source>
</evidence>
<dbReference type="EMBL" id="LR796284">
    <property type="protein sequence ID" value="CAB4134342.1"/>
    <property type="molecule type" value="Genomic_DNA"/>
</dbReference>
<reference evidence="1" key="1">
    <citation type="submission" date="2020-04" db="EMBL/GenBank/DDBJ databases">
        <authorList>
            <person name="Chiriac C."/>
            <person name="Salcher M."/>
            <person name="Ghai R."/>
            <person name="Kavagutti S V."/>
        </authorList>
    </citation>
    <scope>NUCLEOTIDE SEQUENCE</scope>
</reference>
<organism evidence="1">
    <name type="scientific">uncultured Caudovirales phage</name>
    <dbReference type="NCBI Taxonomy" id="2100421"/>
    <lineage>
        <taxon>Viruses</taxon>
        <taxon>Duplodnaviria</taxon>
        <taxon>Heunggongvirae</taxon>
        <taxon>Uroviricota</taxon>
        <taxon>Caudoviricetes</taxon>
        <taxon>Peduoviridae</taxon>
        <taxon>Maltschvirus</taxon>
        <taxon>Maltschvirus maltsch</taxon>
    </lineage>
</organism>
<name>A0A6J5LLE6_9CAUD</name>
<protein>
    <submittedName>
        <fullName evidence="1">Uncharacterized protein</fullName>
    </submittedName>
</protein>